<dbReference type="EMBL" id="FMXR01000010">
    <property type="protein sequence ID" value="SDB19309.1"/>
    <property type="molecule type" value="Genomic_DNA"/>
</dbReference>
<name>A0A1G6BFE4_EUBOX</name>
<evidence type="ECO:0000313" key="1">
    <source>
        <dbReference type="EMBL" id="SDB19309.1"/>
    </source>
</evidence>
<sequence length="108" mass="12596">MGILDKELNDDEEMFITLTLDDDTELETRILTIFEVELEDGTSQDYIVVIPVDENEQDNEDGEVLIYRYFEDEDGNPTLDNIQDDEEFEIVSDAFDELLDNEAFDQMD</sequence>
<reference evidence="1 2" key="1">
    <citation type="submission" date="2016-10" db="EMBL/GenBank/DDBJ databases">
        <authorList>
            <person name="de Groot N.N."/>
        </authorList>
    </citation>
    <scope>NUCLEOTIDE SEQUENCE [LARGE SCALE GENOMIC DNA]</scope>
    <source>
        <strain evidence="1 2">DSM 3217</strain>
    </source>
</reference>
<organism evidence="1 2">
    <name type="scientific">Eubacterium oxidoreducens</name>
    <dbReference type="NCBI Taxonomy" id="1732"/>
    <lineage>
        <taxon>Bacteria</taxon>
        <taxon>Bacillati</taxon>
        <taxon>Bacillota</taxon>
        <taxon>Clostridia</taxon>
        <taxon>Eubacteriales</taxon>
        <taxon>Eubacteriaceae</taxon>
        <taxon>Eubacterium</taxon>
    </lineage>
</organism>
<proteinExistence type="predicted"/>
<protein>
    <submittedName>
        <fullName evidence="1">Uncharacterized protein</fullName>
    </submittedName>
</protein>
<accession>A0A1G6BFE4</accession>
<dbReference type="Pfam" id="PF06949">
    <property type="entry name" value="DUF1292"/>
    <property type="match status" value="1"/>
</dbReference>
<dbReference type="STRING" id="1732.SAMN02910417_01438"/>
<gene>
    <name evidence="1" type="ORF">SAMN02910417_01438</name>
</gene>
<dbReference type="RefSeq" id="WP_090173683.1">
    <property type="nucleotide sequence ID" value="NZ_FMXR01000010.1"/>
</dbReference>
<dbReference type="Proteomes" id="UP000199228">
    <property type="component" value="Unassembled WGS sequence"/>
</dbReference>
<keyword evidence="2" id="KW-1185">Reference proteome</keyword>
<dbReference type="AlphaFoldDB" id="A0A1G6BFE4"/>
<evidence type="ECO:0000313" key="2">
    <source>
        <dbReference type="Proteomes" id="UP000199228"/>
    </source>
</evidence>
<dbReference type="InterPro" id="IPR009711">
    <property type="entry name" value="UPF0473"/>
</dbReference>
<dbReference type="OrthoDB" id="9796509at2"/>